<dbReference type="InterPro" id="IPR000843">
    <property type="entry name" value="HTH_LacI"/>
</dbReference>
<dbReference type="Gene3D" id="3.40.50.2300">
    <property type="match status" value="2"/>
</dbReference>
<evidence type="ECO:0000256" key="1">
    <source>
        <dbReference type="ARBA" id="ARBA00023015"/>
    </source>
</evidence>
<dbReference type="Pfam" id="PF00356">
    <property type="entry name" value="LacI"/>
    <property type="match status" value="1"/>
</dbReference>
<dbReference type="EMBL" id="PISE01000022">
    <property type="protein sequence ID" value="PKG23645.1"/>
    <property type="molecule type" value="Genomic_DNA"/>
</dbReference>
<dbReference type="Gene3D" id="1.10.260.40">
    <property type="entry name" value="lambda repressor-like DNA-binding domains"/>
    <property type="match status" value="1"/>
</dbReference>
<dbReference type="SUPFAM" id="SSF47413">
    <property type="entry name" value="lambda repressor-like DNA-binding domains"/>
    <property type="match status" value="1"/>
</dbReference>
<evidence type="ECO:0000256" key="3">
    <source>
        <dbReference type="ARBA" id="ARBA00023163"/>
    </source>
</evidence>
<keyword evidence="6" id="KW-1185">Reference proteome</keyword>
<name>A0A2N0Z2A3_9BACI</name>
<accession>A0A2N0Z2A3</accession>
<keyword evidence="1" id="KW-0805">Transcription regulation</keyword>
<dbReference type="GO" id="GO:0003700">
    <property type="term" value="F:DNA-binding transcription factor activity"/>
    <property type="evidence" value="ECO:0007669"/>
    <property type="project" value="TreeGrafter"/>
</dbReference>
<protein>
    <submittedName>
        <fullName evidence="5">LacI family transcriptional regulator</fullName>
    </submittedName>
</protein>
<dbReference type="InterPro" id="IPR010982">
    <property type="entry name" value="Lambda_DNA-bd_dom_sf"/>
</dbReference>
<dbReference type="CDD" id="cd01392">
    <property type="entry name" value="HTH_LacI"/>
    <property type="match status" value="1"/>
</dbReference>
<dbReference type="SMART" id="SM00354">
    <property type="entry name" value="HTH_LACI"/>
    <property type="match status" value="1"/>
</dbReference>
<dbReference type="PANTHER" id="PTHR30146">
    <property type="entry name" value="LACI-RELATED TRANSCRIPTIONAL REPRESSOR"/>
    <property type="match status" value="1"/>
</dbReference>
<evidence type="ECO:0000256" key="2">
    <source>
        <dbReference type="ARBA" id="ARBA00023125"/>
    </source>
</evidence>
<dbReference type="Pfam" id="PF13377">
    <property type="entry name" value="Peripla_BP_3"/>
    <property type="match status" value="1"/>
</dbReference>
<keyword evidence="2" id="KW-0238">DNA-binding</keyword>
<evidence type="ECO:0000313" key="6">
    <source>
        <dbReference type="Proteomes" id="UP000233375"/>
    </source>
</evidence>
<evidence type="ECO:0000313" key="5">
    <source>
        <dbReference type="EMBL" id="PKG23645.1"/>
    </source>
</evidence>
<dbReference type="SUPFAM" id="SSF53822">
    <property type="entry name" value="Periplasmic binding protein-like I"/>
    <property type="match status" value="1"/>
</dbReference>
<comment type="caution">
    <text evidence="5">The sequence shown here is derived from an EMBL/GenBank/DDBJ whole genome shotgun (WGS) entry which is preliminary data.</text>
</comment>
<dbReference type="PROSITE" id="PS50932">
    <property type="entry name" value="HTH_LACI_2"/>
    <property type="match status" value="1"/>
</dbReference>
<dbReference type="InterPro" id="IPR046335">
    <property type="entry name" value="LacI/GalR-like_sensor"/>
</dbReference>
<sequence>MAVTIKDVGKVANVSPSTVSRVLANHPKISEATKRKVREAMEKLGYHPNLQARSLVVKSTNTIGIVMPNSAELALENPFFPEVLRGISLKARESHYGIYLTTGASADEIYQEVVQMVQGKRVDGIILLYSKTNDYIMDYLLKEQFPFTVIGRPFINAERITHVDNDNIYITKQITDYLLQLGHTRIAFVGANMEMVYTIDRLQGLQQSLEQAGVSFDECLVIYDAQLKNRMKEQFSKLLQDPHPPTAIVAADDFVAIELISYAEDLNIAVPDDISIVGFNNIIIGKYIKPSLTTVEINIYQLGVEAAKYLLELLKEDDFLPRRITVPAKMIERKSCCRKIQ</sequence>
<dbReference type="AlphaFoldDB" id="A0A2N0Z2A3"/>
<feature type="domain" description="HTH lacI-type" evidence="4">
    <location>
        <begin position="3"/>
        <end position="57"/>
    </location>
</feature>
<proteinExistence type="predicted"/>
<dbReference type="PANTHER" id="PTHR30146:SF109">
    <property type="entry name" value="HTH-TYPE TRANSCRIPTIONAL REGULATOR GALS"/>
    <property type="match status" value="1"/>
</dbReference>
<dbReference type="CDD" id="cd06294">
    <property type="entry name" value="PBP1_MalR-like"/>
    <property type="match status" value="1"/>
</dbReference>
<dbReference type="GO" id="GO:0000976">
    <property type="term" value="F:transcription cis-regulatory region binding"/>
    <property type="evidence" value="ECO:0007669"/>
    <property type="project" value="TreeGrafter"/>
</dbReference>
<organism evidence="5 6">
    <name type="scientific">Niallia nealsonii</name>
    <dbReference type="NCBI Taxonomy" id="115979"/>
    <lineage>
        <taxon>Bacteria</taxon>
        <taxon>Bacillati</taxon>
        <taxon>Bacillota</taxon>
        <taxon>Bacilli</taxon>
        <taxon>Bacillales</taxon>
        <taxon>Bacillaceae</taxon>
        <taxon>Niallia</taxon>
    </lineage>
</organism>
<evidence type="ECO:0000259" key="4">
    <source>
        <dbReference type="PROSITE" id="PS50932"/>
    </source>
</evidence>
<keyword evidence="3" id="KW-0804">Transcription</keyword>
<gene>
    <name evidence="5" type="ORF">CWS01_11225</name>
</gene>
<dbReference type="Proteomes" id="UP000233375">
    <property type="component" value="Unassembled WGS sequence"/>
</dbReference>
<dbReference type="OrthoDB" id="9788209at2"/>
<reference evidence="5 6" key="1">
    <citation type="journal article" date="2003" name="Int. J. Syst. Evol. Microbiol.">
        <title>Bacillus nealsonii sp. nov., isolated from a spacecraft-assembly facility, whose spores are gamma-radiation resistant.</title>
        <authorList>
            <person name="Venkateswaran K."/>
            <person name="Kempf M."/>
            <person name="Chen F."/>
            <person name="Satomi M."/>
            <person name="Nicholson W."/>
            <person name="Kern R."/>
        </authorList>
    </citation>
    <scope>NUCLEOTIDE SEQUENCE [LARGE SCALE GENOMIC DNA]</scope>
    <source>
        <strain evidence="5 6">FO-92</strain>
    </source>
</reference>
<dbReference type="InterPro" id="IPR028082">
    <property type="entry name" value="Peripla_BP_I"/>
</dbReference>